<evidence type="ECO:0000313" key="3">
    <source>
        <dbReference type="Proteomes" id="UP000194841"/>
    </source>
</evidence>
<dbReference type="Proteomes" id="UP000194841">
    <property type="component" value="Unassembled WGS sequence"/>
</dbReference>
<gene>
    <name evidence="2" type="ORF">B1199_19800</name>
</gene>
<evidence type="ECO:0000313" key="2">
    <source>
        <dbReference type="EMBL" id="OUL55952.1"/>
    </source>
</evidence>
<dbReference type="AlphaFoldDB" id="A0A244CKX6"/>
<reference evidence="2 3" key="1">
    <citation type="submission" date="2017-02" db="EMBL/GenBank/DDBJ databases">
        <title>Pseudoalteromonas ulvae TC14 Genome.</title>
        <authorList>
            <person name="Molmeret M."/>
        </authorList>
    </citation>
    <scope>NUCLEOTIDE SEQUENCE [LARGE SCALE GENOMIC DNA]</scope>
    <source>
        <strain evidence="2">TC14</strain>
    </source>
</reference>
<name>A0A244CKX6_PSEDV</name>
<feature type="transmembrane region" description="Helical" evidence="1">
    <location>
        <begin position="59"/>
        <end position="82"/>
    </location>
</feature>
<organism evidence="2 3">
    <name type="scientific">Pseudoalteromonas ulvae</name>
    <dbReference type="NCBI Taxonomy" id="107327"/>
    <lineage>
        <taxon>Bacteria</taxon>
        <taxon>Pseudomonadati</taxon>
        <taxon>Pseudomonadota</taxon>
        <taxon>Gammaproteobacteria</taxon>
        <taxon>Alteromonadales</taxon>
        <taxon>Pseudoalteromonadaceae</taxon>
        <taxon>Pseudoalteromonas</taxon>
    </lineage>
</organism>
<evidence type="ECO:0000256" key="1">
    <source>
        <dbReference type="SAM" id="Phobius"/>
    </source>
</evidence>
<dbReference type="EMBL" id="MWPV01000008">
    <property type="protein sequence ID" value="OUL55952.1"/>
    <property type="molecule type" value="Genomic_DNA"/>
</dbReference>
<dbReference type="RefSeq" id="WP_086745872.1">
    <property type="nucleotide sequence ID" value="NZ_MWPV01000008.1"/>
</dbReference>
<proteinExistence type="predicted"/>
<accession>A0A244CKX6</accession>
<keyword evidence="1" id="KW-0472">Membrane</keyword>
<comment type="caution">
    <text evidence="2">The sequence shown here is derived from an EMBL/GenBank/DDBJ whole genome shotgun (WGS) entry which is preliminary data.</text>
</comment>
<protein>
    <submittedName>
        <fullName evidence="2">Uncharacterized protein</fullName>
    </submittedName>
</protein>
<keyword evidence="1" id="KW-1133">Transmembrane helix</keyword>
<keyword evidence="3" id="KW-1185">Reference proteome</keyword>
<sequence>MISQIHIHEQPGSIQPAFLSRCLVWANWAMIINLSLTVLCLVISYGYAEFFSLYSQIAAHLLTIVFAGVFKLAYVLRCFALYNLGSREF</sequence>
<keyword evidence="1" id="KW-0812">Transmembrane</keyword>
<feature type="transmembrane region" description="Helical" evidence="1">
    <location>
        <begin position="25"/>
        <end position="47"/>
    </location>
</feature>
<dbReference type="OrthoDB" id="6305308at2"/>